<accession>A0AAW1PI74</accession>
<keyword evidence="2" id="KW-1185">Reference proteome</keyword>
<evidence type="ECO:0000313" key="2">
    <source>
        <dbReference type="Proteomes" id="UP001465755"/>
    </source>
</evidence>
<gene>
    <name evidence="1" type="ORF">WJX73_007992</name>
</gene>
<comment type="caution">
    <text evidence="1">The sequence shown here is derived from an EMBL/GenBank/DDBJ whole genome shotgun (WGS) entry which is preliminary data.</text>
</comment>
<dbReference type="AlphaFoldDB" id="A0AAW1PI74"/>
<sequence length="91" mass="9354">MIGAHKDRAARHCVAAEKVAGPQAEASAGQPAAVICVPAPLLGTGPPAVSHQGRNSAGPVRAASIFLAGGRLDWKISMGTINTWRRGKDVF</sequence>
<dbReference type="Proteomes" id="UP001465755">
    <property type="component" value="Unassembled WGS sequence"/>
</dbReference>
<name>A0AAW1PI74_9CHLO</name>
<proteinExistence type="predicted"/>
<evidence type="ECO:0000313" key="1">
    <source>
        <dbReference type="EMBL" id="KAK9808115.1"/>
    </source>
</evidence>
<protein>
    <submittedName>
        <fullName evidence="1">Uncharacterized protein</fullName>
    </submittedName>
</protein>
<reference evidence="1 2" key="1">
    <citation type="journal article" date="2024" name="Nat. Commun.">
        <title>Phylogenomics reveals the evolutionary origins of lichenization in chlorophyte algae.</title>
        <authorList>
            <person name="Puginier C."/>
            <person name="Libourel C."/>
            <person name="Otte J."/>
            <person name="Skaloud P."/>
            <person name="Haon M."/>
            <person name="Grisel S."/>
            <person name="Petersen M."/>
            <person name="Berrin J.G."/>
            <person name="Delaux P.M."/>
            <person name="Dal Grande F."/>
            <person name="Keller J."/>
        </authorList>
    </citation>
    <scope>NUCLEOTIDE SEQUENCE [LARGE SCALE GENOMIC DNA]</scope>
    <source>
        <strain evidence="1 2">SAG 2036</strain>
    </source>
</reference>
<dbReference type="EMBL" id="JALJOQ010000027">
    <property type="protein sequence ID" value="KAK9808115.1"/>
    <property type="molecule type" value="Genomic_DNA"/>
</dbReference>
<organism evidence="1 2">
    <name type="scientific">Symbiochloris irregularis</name>
    <dbReference type="NCBI Taxonomy" id="706552"/>
    <lineage>
        <taxon>Eukaryota</taxon>
        <taxon>Viridiplantae</taxon>
        <taxon>Chlorophyta</taxon>
        <taxon>core chlorophytes</taxon>
        <taxon>Trebouxiophyceae</taxon>
        <taxon>Trebouxiales</taxon>
        <taxon>Trebouxiaceae</taxon>
        <taxon>Symbiochloris</taxon>
    </lineage>
</organism>